<dbReference type="STRING" id="1123062.SAMN02745775_106129"/>
<evidence type="ECO:0000256" key="1">
    <source>
        <dbReference type="PROSITE-ProRule" id="PRU00339"/>
    </source>
</evidence>
<feature type="repeat" description="TPR" evidence="1">
    <location>
        <begin position="42"/>
        <end position="75"/>
    </location>
</feature>
<name>A0A1I4BVS1_9PROT</name>
<dbReference type="InterPro" id="IPR001296">
    <property type="entry name" value="Glyco_trans_1"/>
</dbReference>
<evidence type="ECO:0000313" key="4">
    <source>
        <dbReference type="Proteomes" id="UP000199473"/>
    </source>
</evidence>
<dbReference type="AlphaFoldDB" id="A0A1I4BVS1"/>
<dbReference type="InterPro" id="IPR019734">
    <property type="entry name" value="TPR_rpt"/>
</dbReference>
<dbReference type="Pfam" id="PF00534">
    <property type="entry name" value="Glycos_transf_1"/>
    <property type="match status" value="1"/>
</dbReference>
<protein>
    <submittedName>
        <fullName evidence="3">Glycosyltransferase involved in cell wall bisynthesis</fullName>
    </submittedName>
</protein>
<dbReference type="SUPFAM" id="SSF53756">
    <property type="entry name" value="UDP-Glycosyltransferase/glycogen phosphorylase"/>
    <property type="match status" value="1"/>
</dbReference>
<proteinExistence type="predicted"/>
<keyword evidence="4" id="KW-1185">Reference proteome</keyword>
<dbReference type="PANTHER" id="PTHR46401:SF8">
    <property type="entry name" value="BLL6006 PROTEIN"/>
    <property type="match status" value="1"/>
</dbReference>
<dbReference type="PROSITE" id="PS50005">
    <property type="entry name" value="TPR"/>
    <property type="match status" value="1"/>
</dbReference>
<reference evidence="3 4" key="1">
    <citation type="submission" date="2016-10" db="EMBL/GenBank/DDBJ databases">
        <authorList>
            <person name="de Groot N.N."/>
        </authorList>
    </citation>
    <scope>NUCLEOTIDE SEQUENCE [LARGE SCALE GENOMIC DNA]</scope>
    <source>
        <strain evidence="3 4">DSM 19981</strain>
    </source>
</reference>
<dbReference type="EMBL" id="FOSQ01000006">
    <property type="protein sequence ID" value="SFK72159.1"/>
    <property type="molecule type" value="Genomic_DNA"/>
</dbReference>
<dbReference type="GO" id="GO:0016757">
    <property type="term" value="F:glycosyltransferase activity"/>
    <property type="evidence" value="ECO:0007669"/>
    <property type="project" value="InterPro"/>
</dbReference>
<dbReference type="Gene3D" id="3.40.50.2000">
    <property type="entry name" value="Glycogen Phosphorylase B"/>
    <property type="match status" value="1"/>
</dbReference>
<gene>
    <name evidence="3" type="ORF">SAMN02745775_106129</name>
</gene>
<evidence type="ECO:0000313" key="3">
    <source>
        <dbReference type="EMBL" id="SFK72159.1"/>
    </source>
</evidence>
<dbReference type="PANTHER" id="PTHR46401">
    <property type="entry name" value="GLYCOSYLTRANSFERASE WBBK-RELATED"/>
    <property type="match status" value="1"/>
</dbReference>
<dbReference type="RefSeq" id="WP_092960981.1">
    <property type="nucleotide sequence ID" value="NZ_FOSQ01000006.1"/>
</dbReference>
<organism evidence="3 4">
    <name type="scientific">Falsiroseomonas stagni DSM 19981</name>
    <dbReference type="NCBI Taxonomy" id="1123062"/>
    <lineage>
        <taxon>Bacteria</taxon>
        <taxon>Pseudomonadati</taxon>
        <taxon>Pseudomonadota</taxon>
        <taxon>Alphaproteobacteria</taxon>
        <taxon>Acetobacterales</taxon>
        <taxon>Roseomonadaceae</taxon>
        <taxon>Falsiroseomonas</taxon>
    </lineage>
</organism>
<dbReference type="InterPro" id="IPR011990">
    <property type="entry name" value="TPR-like_helical_dom_sf"/>
</dbReference>
<keyword evidence="3" id="KW-0808">Transferase</keyword>
<dbReference type="Proteomes" id="UP000199473">
    <property type="component" value="Unassembled WGS sequence"/>
</dbReference>
<feature type="domain" description="Glycosyl transferase family 1" evidence="2">
    <location>
        <begin position="371"/>
        <end position="524"/>
    </location>
</feature>
<evidence type="ECO:0000259" key="2">
    <source>
        <dbReference type="Pfam" id="PF00534"/>
    </source>
</evidence>
<sequence length="725" mass="77720">MDSPKPTPEAIRAKADAMRDQRRWAEAEHLYRAYLAERPRHWEILVQLGHCVKERGDVEGALAIYRQAEALEPRDFDPPLQISQALRMLGRGREAAEAIARALACAPYNTVLRRADALVRHRRDIPGDGPVQAPPLRPGGAPSQLAFDVTDLLAYLREARTPTGIQRVQMGMLGAVLATSRGPGRPDLLLMAYEPSTWRWWHVEERAFRQVLGLARLGARADEPAWRAATATLCNADARPDAPLKAGATLTTLGNAWGVEDYFRGLRMLRAQVPFRYVAFVHDCVPLVMPEHCLGLTVRLYARWFAALSLHADALLANSESTLQDVRQFAAGLGPERPATVVRLAAEGLGPPAEAGAARAAAEALPAPLPGERFVLFVATLESRKNHLMVFQAWLALIRRLGAAAVPRLVCVGKPGWHAEAALGLRERSPALRRQVSVLHDVSDLALAGLYARCDFTIYNSFHEGWGLPVSESLAAGKLAVVPAQSGLLESGAPGAVFFPPQDEPALVEVLERLVTDTAHRAALEAGIDRKAAGRSWHQAAAEALAALARPGEGDAEPALPLGERLPLGTGGPPAATSAVAWAERVRQGLGWWWQEAWGCWTRDGVATLGLPAAVPAGTAMRAVLELRGPPGGGAIRLRLRGEGGEPWRRLVLGPDQRLACVLRAKAGPGGLVVDIDAGDGVKLGDRGNRLVGAGVVAVMACREDDLAARLAALERAEGVLEGAA</sequence>
<dbReference type="Gene3D" id="1.25.40.10">
    <property type="entry name" value="Tetratricopeptide repeat domain"/>
    <property type="match status" value="1"/>
</dbReference>
<dbReference type="OrthoDB" id="9790710at2"/>
<keyword evidence="1" id="KW-0802">TPR repeat</keyword>
<accession>A0A1I4BVS1</accession>
<dbReference type="SUPFAM" id="SSF48452">
    <property type="entry name" value="TPR-like"/>
    <property type="match status" value="1"/>
</dbReference>